<dbReference type="InterPro" id="IPR007712">
    <property type="entry name" value="RelE/ParE_toxin"/>
</dbReference>
<dbReference type="RefSeq" id="WP_369342765.1">
    <property type="nucleotide sequence ID" value="NZ_CP129675.1"/>
</dbReference>
<dbReference type="PANTHER" id="PTHR40588">
    <property type="entry name" value="MRNA INTERFERASE TOXIN YAFQ"/>
    <property type="match status" value="1"/>
</dbReference>
<dbReference type="Gene3D" id="3.30.2310.20">
    <property type="entry name" value="RelE-like"/>
    <property type="match status" value="1"/>
</dbReference>
<sequence>MLQSESTAIFNRDVKRLVRKHRDMDKLKDVMRLIIEDTAESAILLGSKHNAHRLKGQWADCSECHIHNEGDWLLIWIRNDATVTFLRTGSHDELFD</sequence>
<evidence type="ECO:0000256" key="1">
    <source>
        <dbReference type="ARBA" id="ARBA00022649"/>
    </source>
</evidence>
<dbReference type="GO" id="GO:0006402">
    <property type="term" value="P:mRNA catabolic process"/>
    <property type="evidence" value="ECO:0007669"/>
    <property type="project" value="TreeGrafter"/>
</dbReference>
<dbReference type="EMBL" id="CP129675">
    <property type="protein sequence ID" value="XDS46594.1"/>
    <property type="molecule type" value="Genomic_DNA"/>
</dbReference>
<keyword evidence="1" id="KW-1277">Toxin-antitoxin system</keyword>
<dbReference type="SUPFAM" id="SSF143011">
    <property type="entry name" value="RelE-like"/>
    <property type="match status" value="1"/>
</dbReference>
<accession>A0AB39UIR2</accession>
<organism evidence="4">
    <name type="scientific">Bifidobacterium fermentum</name>
    <dbReference type="NCBI Taxonomy" id="3059035"/>
    <lineage>
        <taxon>Bacteria</taxon>
        <taxon>Bacillati</taxon>
        <taxon>Actinomycetota</taxon>
        <taxon>Actinomycetes</taxon>
        <taxon>Bifidobacteriales</taxon>
        <taxon>Bifidobacteriaceae</taxon>
        <taxon>Bifidobacterium</taxon>
    </lineage>
</organism>
<dbReference type="GO" id="GO:0006415">
    <property type="term" value="P:translational termination"/>
    <property type="evidence" value="ECO:0007669"/>
    <property type="project" value="TreeGrafter"/>
</dbReference>
<dbReference type="InterPro" id="IPR004386">
    <property type="entry name" value="Toxin_YafQ-like"/>
</dbReference>
<protein>
    <submittedName>
        <fullName evidence="4">Type II toxin-antitoxin system YafQ family toxin</fullName>
    </submittedName>
</protein>
<dbReference type="GO" id="GO:0004521">
    <property type="term" value="F:RNA endonuclease activity"/>
    <property type="evidence" value="ECO:0007669"/>
    <property type="project" value="TreeGrafter"/>
</dbReference>
<evidence type="ECO:0000313" key="4">
    <source>
        <dbReference type="EMBL" id="XDS48702.1"/>
    </source>
</evidence>
<name>A0AB39UIR2_9BIFI</name>
<dbReference type="NCBIfam" id="TIGR02385">
    <property type="entry name" value="RelE_StbE"/>
    <property type="match status" value="1"/>
</dbReference>
<gene>
    <name evidence="4" type="ORF">QN216_10440</name>
    <name evidence="3" type="ORF">QN217_00025</name>
</gene>
<evidence type="ECO:0000256" key="2">
    <source>
        <dbReference type="PIRSR" id="PIRSR006156-1"/>
    </source>
</evidence>
<dbReference type="PANTHER" id="PTHR40588:SF1">
    <property type="entry name" value="MRNA INTERFERASE TOXIN YAFQ"/>
    <property type="match status" value="1"/>
</dbReference>
<feature type="active site" description="Proton donor" evidence="2">
    <location>
        <position position="91"/>
    </location>
</feature>
<dbReference type="PIRSF" id="PIRSF006156">
    <property type="entry name" value="YafQ"/>
    <property type="match status" value="1"/>
</dbReference>
<dbReference type="InterPro" id="IPR035093">
    <property type="entry name" value="RelE/ParE_toxin_dom_sf"/>
</dbReference>
<proteinExistence type="predicted"/>
<dbReference type="Pfam" id="PF15738">
    <property type="entry name" value="YafQ_toxin"/>
    <property type="match status" value="1"/>
</dbReference>
<evidence type="ECO:0000313" key="3">
    <source>
        <dbReference type="EMBL" id="XDS46594.1"/>
    </source>
</evidence>
<reference evidence="4" key="1">
    <citation type="submission" date="2023-07" db="EMBL/GenBank/DDBJ databases">
        <title>Bifidobacterium aquikefiriaerophilum sp. nov. and Bifidobacterium eccum sp. nov., isolated from water kefir.</title>
        <authorList>
            <person name="Breselge S."/>
            <person name="Bellassi P."/>
            <person name="Barcenilla C."/>
            <person name="Alvarez-Ordonez A."/>
            <person name="Morelli L."/>
            <person name="Cotter P.D."/>
        </authorList>
    </citation>
    <scope>NUCLEOTIDE SEQUENCE</scope>
    <source>
        <strain evidence="4">WK013_4_14</strain>
        <strain evidence="3">WK048_4_13</strain>
    </source>
</reference>
<dbReference type="EMBL" id="CP129682">
    <property type="protein sequence ID" value="XDS48702.1"/>
    <property type="molecule type" value="Genomic_DNA"/>
</dbReference>
<dbReference type="AlphaFoldDB" id="A0AB39UIR2"/>